<dbReference type="OrthoDB" id="61560at2759"/>
<dbReference type="SUPFAM" id="SSF52047">
    <property type="entry name" value="RNI-like"/>
    <property type="match status" value="1"/>
</dbReference>
<gene>
    <name evidence="1" type="primary">PARPA_06137.1 scaffold 21287</name>
</gene>
<evidence type="ECO:0008006" key="3">
    <source>
        <dbReference type="Google" id="ProtNLM"/>
    </source>
</evidence>
<dbReference type="Proteomes" id="UP000054107">
    <property type="component" value="Unassembled WGS sequence"/>
</dbReference>
<dbReference type="InterPro" id="IPR032675">
    <property type="entry name" value="LRR_dom_sf"/>
</dbReference>
<dbReference type="SMART" id="SM00367">
    <property type="entry name" value="LRR_CC"/>
    <property type="match status" value="3"/>
</dbReference>
<dbReference type="InterPro" id="IPR006553">
    <property type="entry name" value="Leu-rich_rpt_Cys-con_subtyp"/>
</dbReference>
<dbReference type="STRING" id="35722.A0A0B7NB02"/>
<accession>A0A0B7NB02</accession>
<keyword evidence="2" id="KW-1185">Reference proteome</keyword>
<proteinExistence type="predicted"/>
<protein>
    <recommendedName>
        <fullName evidence="3">F-box domain-containing protein</fullName>
    </recommendedName>
</protein>
<evidence type="ECO:0000313" key="1">
    <source>
        <dbReference type="EMBL" id="CEP12204.1"/>
    </source>
</evidence>
<dbReference type="EMBL" id="LN727569">
    <property type="protein sequence ID" value="CEP12204.1"/>
    <property type="molecule type" value="Genomic_DNA"/>
</dbReference>
<organism evidence="1 2">
    <name type="scientific">Parasitella parasitica</name>
    <dbReference type="NCBI Taxonomy" id="35722"/>
    <lineage>
        <taxon>Eukaryota</taxon>
        <taxon>Fungi</taxon>
        <taxon>Fungi incertae sedis</taxon>
        <taxon>Mucoromycota</taxon>
        <taxon>Mucoromycotina</taxon>
        <taxon>Mucoromycetes</taxon>
        <taxon>Mucorales</taxon>
        <taxon>Mucorineae</taxon>
        <taxon>Mucoraceae</taxon>
        <taxon>Parasitella</taxon>
    </lineage>
</organism>
<reference evidence="1 2" key="1">
    <citation type="submission" date="2014-09" db="EMBL/GenBank/DDBJ databases">
        <authorList>
            <person name="Ellenberger Sabrina"/>
        </authorList>
    </citation>
    <scope>NUCLEOTIDE SEQUENCE [LARGE SCALE GENOMIC DNA]</scope>
    <source>
        <strain evidence="1 2">CBS 412.66</strain>
    </source>
</reference>
<dbReference type="AlphaFoldDB" id="A0A0B7NB02"/>
<name>A0A0B7NB02_9FUNG</name>
<dbReference type="PANTHER" id="PTHR13318">
    <property type="entry name" value="PARTNER OF PAIRED, ISOFORM B-RELATED"/>
    <property type="match status" value="1"/>
</dbReference>
<dbReference type="Gene3D" id="3.80.10.10">
    <property type="entry name" value="Ribonuclease Inhibitor"/>
    <property type="match status" value="1"/>
</dbReference>
<dbReference type="GO" id="GO:0031146">
    <property type="term" value="P:SCF-dependent proteasomal ubiquitin-dependent protein catabolic process"/>
    <property type="evidence" value="ECO:0007669"/>
    <property type="project" value="TreeGrafter"/>
</dbReference>
<sequence>MLLISRIKLPLWKKSSRMAKPKPKKRFRRSSCKQLPSEIQEIICSMVLGDNACNPFALTAMRVAFFGMNSHVYQVLNVGRQFQFTSYIQFIGFVNTISLKTPVFPYGLYVRHVDLAPVNKYGVDGRVRKMIKHCPNLTSIRLGHATSVKADTLQLIGRDCHNVQILEMGGMQSFPFMFDCNFSGMLSLESLSLTTTPLQSTSFGTIPSSICHLKIDQMDALEHDEFAEFLKRHQQLVSLSVRRCKHLNRGFAALIGHLPVLNVLELSGPEINDAGLKELFDIPTQLKTLTLCHTQISDTTLEALAAGCLKVQHLDIAQNTNVTQHGINALQRKKLIEKLTY</sequence>
<evidence type="ECO:0000313" key="2">
    <source>
        <dbReference type="Proteomes" id="UP000054107"/>
    </source>
</evidence>
<dbReference type="GO" id="GO:0019005">
    <property type="term" value="C:SCF ubiquitin ligase complex"/>
    <property type="evidence" value="ECO:0007669"/>
    <property type="project" value="TreeGrafter"/>
</dbReference>